<comment type="caution">
    <text evidence="1">The sequence shown here is derived from an EMBL/GenBank/DDBJ whole genome shotgun (WGS) entry which is preliminary data.</text>
</comment>
<protein>
    <submittedName>
        <fullName evidence="1">Adenine phosphoribosyltransferase</fullName>
        <ecNumber evidence="1">2.4.2.7</ecNumber>
    </submittedName>
</protein>
<dbReference type="EMBL" id="QXDL01000170">
    <property type="protein sequence ID" value="RIH81483.1"/>
    <property type="molecule type" value="Genomic_DNA"/>
</dbReference>
<keyword evidence="1" id="KW-0328">Glycosyltransferase</keyword>
<proteinExistence type="predicted"/>
<gene>
    <name evidence="1" type="primary">apt</name>
    <name evidence="1" type="ORF">Mterra_03127</name>
</gene>
<evidence type="ECO:0000313" key="1">
    <source>
        <dbReference type="EMBL" id="RIH81483.1"/>
    </source>
</evidence>
<name>A0A399ED62_9DEIN</name>
<keyword evidence="1" id="KW-0808">Transferase</keyword>
<evidence type="ECO:0000313" key="2">
    <source>
        <dbReference type="Proteomes" id="UP000265715"/>
    </source>
</evidence>
<reference evidence="1 2" key="1">
    <citation type="submission" date="2018-08" db="EMBL/GenBank/DDBJ databases">
        <title>Meiothermus terrae DSM 26712 genome sequencing project.</title>
        <authorList>
            <person name="Da Costa M.S."/>
            <person name="Albuquerque L."/>
            <person name="Raposo P."/>
            <person name="Froufe H.J.C."/>
            <person name="Barroso C.S."/>
            <person name="Egas C."/>
        </authorList>
    </citation>
    <scope>NUCLEOTIDE SEQUENCE [LARGE SCALE GENOMIC DNA]</scope>
    <source>
        <strain evidence="1 2">DSM 26712</strain>
    </source>
</reference>
<dbReference type="PANTHER" id="PTHR43218:SF1">
    <property type="entry name" value="PHOSPHORIBOSYLTRANSFERASE"/>
    <property type="match status" value="1"/>
</dbReference>
<dbReference type="EC" id="2.4.2.7" evidence="1"/>
<dbReference type="Gene3D" id="3.40.50.2020">
    <property type="match status" value="1"/>
</dbReference>
<accession>A0A399ED62</accession>
<dbReference type="NCBIfam" id="NF005592">
    <property type="entry name" value="PRK07322.1"/>
    <property type="match status" value="1"/>
</dbReference>
<dbReference type="GO" id="GO:0003999">
    <property type="term" value="F:adenine phosphoribosyltransferase activity"/>
    <property type="evidence" value="ECO:0007669"/>
    <property type="project" value="UniProtKB-EC"/>
</dbReference>
<keyword evidence="2" id="KW-1185">Reference proteome</keyword>
<dbReference type="InterPro" id="IPR029057">
    <property type="entry name" value="PRTase-like"/>
</dbReference>
<dbReference type="PANTHER" id="PTHR43218">
    <property type="entry name" value="PHOSPHORIBOSYLTRANSFERASE-RELATED"/>
    <property type="match status" value="1"/>
</dbReference>
<dbReference type="Proteomes" id="UP000265715">
    <property type="component" value="Unassembled WGS sequence"/>
</dbReference>
<organism evidence="1 2">
    <name type="scientific">Calidithermus terrae</name>
    <dbReference type="NCBI Taxonomy" id="1408545"/>
    <lineage>
        <taxon>Bacteria</taxon>
        <taxon>Thermotogati</taxon>
        <taxon>Deinococcota</taxon>
        <taxon>Deinococci</taxon>
        <taxon>Thermales</taxon>
        <taxon>Thermaceae</taxon>
        <taxon>Calidithermus</taxon>
    </lineage>
</organism>
<sequence length="180" mass="19681">MSMDTYPITVGRVTRHVPLVETLPGVRIPLIELMGDVELVNASAEALLKHLPPETDYLLTMETSPIVLAHAMSQMSGKPYVVVRRRRRPYMQDPIIQEVQSLTLGVSETLWLDSRMAEKLMGQNVSLVVDVVSSGGTIAALEKVAVRAGAKVVARLAAFHQGTNKLPITFLSEIPILQTA</sequence>
<dbReference type="SUPFAM" id="SSF53271">
    <property type="entry name" value="PRTase-like"/>
    <property type="match status" value="1"/>
</dbReference>
<dbReference type="AlphaFoldDB" id="A0A399ED62"/>